<accession>W4VLI4</accession>
<name>W4VLI4_9BACI</name>
<comment type="caution">
    <text evidence="1">The sequence shown here is derived from an EMBL/GenBank/DDBJ whole genome shotgun (WGS) entry which is preliminary data.</text>
</comment>
<dbReference type="Proteomes" id="UP000019102">
    <property type="component" value="Unassembled WGS sequence"/>
</dbReference>
<reference evidence="1 2" key="1">
    <citation type="journal article" date="2014" name="Genome Announc.">
        <title>Draft Genome Sequence of the Boron-Tolerant and Moderately Halotolerant Bacterium Gracilibacillus boraciitolerans JCM 21714T.</title>
        <authorList>
            <person name="Ahmed I."/>
            <person name="Oshima K."/>
            <person name="Suda W."/>
            <person name="Kitamura K."/>
            <person name="Iida T."/>
            <person name="Ohmori Y."/>
            <person name="Fujiwara T."/>
            <person name="Hattori M."/>
            <person name="Ohkuma M."/>
        </authorList>
    </citation>
    <scope>NUCLEOTIDE SEQUENCE [LARGE SCALE GENOMIC DNA]</scope>
    <source>
        <strain evidence="1 2">JCM 21714</strain>
    </source>
</reference>
<proteinExistence type="predicted"/>
<dbReference type="RefSeq" id="WP_035724592.1">
    <property type="nucleotide sequence ID" value="NZ_BAVS01000018.1"/>
</dbReference>
<dbReference type="eggNOG" id="COG1315">
    <property type="taxonomic scope" value="Bacteria"/>
</dbReference>
<sequence>MFLTLSQEIITIDKLTILQELMQDIANTTNSEVEPNSYVTISDTTNSRIYSSGNINIIGKGCINTKVHSGGLLKIDGILRGGEVYGRLGVTVGEAGAISGTKTVIATATGNSVTIMRAHEGTVIRIGETVRKLLKEEKFIQAKLDDDGQIIFE</sequence>
<dbReference type="AlphaFoldDB" id="W4VLI4"/>
<keyword evidence="2" id="KW-1185">Reference proteome</keyword>
<evidence type="ECO:0000313" key="2">
    <source>
        <dbReference type="Proteomes" id="UP000019102"/>
    </source>
</evidence>
<dbReference type="STRING" id="1298598.JCM21714_3199"/>
<gene>
    <name evidence="1" type="ORF">JCM21714_3199</name>
</gene>
<protein>
    <submittedName>
        <fullName evidence="1">Serine phosphatase RsbU</fullName>
    </submittedName>
</protein>
<organism evidence="1 2">
    <name type="scientific">Gracilibacillus boraciitolerans JCM 21714</name>
    <dbReference type="NCBI Taxonomy" id="1298598"/>
    <lineage>
        <taxon>Bacteria</taxon>
        <taxon>Bacillati</taxon>
        <taxon>Bacillota</taxon>
        <taxon>Bacilli</taxon>
        <taxon>Bacillales</taxon>
        <taxon>Bacillaceae</taxon>
        <taxon>Gracilibacillus</taxon>
    </lineage>
</organism>
<dbReference type="EMBL" id="BAVS01000018">
    <property type="protein sequence ID" value="GAE94067.1"/>
    <property type="molecule type" value="Genomic_DNA"/>
</dbReference>
<evidence type="ECO:0000313" key="1">
    <source>
        <dbReference type="EMBL" id="GAE94067.1"/>
    </source>
</evidence>